<dbReference type="EMBL" id="LXQA010736967">
    <property type="protein sequence ID" value="MCI68463.1"/>
    <property type="molecule type" value="Genomic_DNA"/>
</dbReference>
<comment type="caution">
    <text evidence="2">The sequence shown here is derived from an EMBL/GenBank/DDBJ whole genome shotgun (WGS) entry which is preliminary data.</text>
</comment>
<proteinExistence type="predicted"/>
<dbReference type="AlphaFoldDB" id="A0A392U4P0"/>
<keyword evidence="3" id="KW-1185">Reference proteome</keyword>
<name>A0A392U4P0_9FABA</name>
<protein>
    <submittedName>
        <fullName evidence="2">Uncharacterized protein</fullName>
    </submittedName>
</protein>
<accession>A0A392U4P0</accession>
<sequence length="54" mass="5667">MARSGSESWRELARSSLSLARGSLSDHSKKSTIATSRSSIAQRPSTNTGASMAV</sequence>
<feature type="compositionally biased region" description="Polar residues" evidence="1">
    <location>
        <begin position="31"/>
        <end position="54"/>
    </location>
</feature>
<feature type="region of interest" description="Disordered" evidence="1">
    <location>
        <begin position="19"/>
        <end position="54"/>
    </location>
</feature>
<reference evidence="2 3" key="1">
    <citation type="journal article" date="2018" name="Front. Plant Sci.">
        <title>Red Clover (Trifolium pratense) and Zigzag Clover (T. medium) - A Picture of Genomic Similarities and Differences.</title>
        <authorList>
            <person name="Dluhosova J."/>
            <person name="Istvanek J."/>
            <person name="Nedelnik J."/>
            <person name="Repkova J."/>
        </authorList>
    </citation>
    <scope>NUCLEOTIDE SEQUENCE [LARGE SCALE GENOMIC DNA]</scope>
    <source>
        <strain evidence="3">cv. 10/8</strain>
        <tissue evidence="2">Leaf</tissue>
    </source>
</reference>
<evidence type="ECO:0000313" key="2">
    <source>
        <dbReference type="EMBL" id="MCI68463.1"/>
    </source>
</evidence>
<evidence type="ECO:0000256" key="1">
    <source>
        <dbReference type="SAM" id="MobiDB-lite"/>
    </source>
</evidence>
<dbReference type="Proteomes" id="UP000265520">
    <property type="component" value="Unassembled WGS sequence"/>
</dbReference>
<organism evidence="2 3">
    <name type="scientific">Trifolium medium</name>
    <dbReference type="NCBI Taxonomy" id="97028"/>
    <lineage>
        <taxon>Eukaryota</taxon>
        <taxon>Viridiplantae</taxon>
        <taxon>Streptophyta</taxon>
        <taxon>Embryophyta</taxon>
        <taxon>Tracheophyta</taxon>
        <taxon>Spermatophyta</taxon>
        <taxon>Magnoliopsida</taxon>
        <taxon>eudicotyledons</taxon>
        <taxon>Gunneridae</taxon>
        <taxon>Pentapetalae</taxon>
        <taxon>rosids</taxon>
        <taxon>fabids</taxon>
        <taxon>Fabales</taxon>
        <taxon>Fabaceae</taxon>
        <taxon>Papilionoideae</taxon>
        <taxon>50 kb inversion clade</taxon>
        <taxon>NPAAA clade</taxon>
        <taxon>Hologalegina</taxon>
        <taxon>IRL clade</taxon>
        <taxon>Trifolieae</taxon>
        <taxon>Trifolium</taxon>
    </lineage>
</organism>
<evidence type="ECO:0000313" key="3">
    <source>
        <dbReference type="Proteomes" id="UP000265520"/>
    </source>
</evidence>